<dbReference type="Pfam" id="PF01841">
    <property type="entry name" value="Transglut_core"/>
    <property type="match status" value="1"/>
</dbReference>
<dbReference type="Gene3D" id="3.10.620.30">
    <property type="match status" value="1"/>
</dbReference>
<dbReference type="InterPro" id="IPR013589">
    <property type="entry name" value="Bac_transglu_N"/>
</dbReference>
<dbReference type="SMART" id="SM00460">
    <property type="entry name" value="TGc"/>
    <property type="match status" value="1"/>
</dbReference>
<dbReference type="Proteomes" id="UP000663792">
    <property type="component" value="Unassembled WGS sequence"/>
</dbReference>
<keyword evidence="3" id="KW-1185">Reference proteome</keyword>
<dbReference type="PANTHER" id="PTHR33490:SF6">
    <property type="entry name" value="SLL1049 PROTEIN"/>
    <property type="match status" value="1"/>
</dbReference>
<organism evidence="2 3">
    <name type="scientific">Nakamurella leprariae</name>
    <dbReference type="NCBI Taxonomy" id="2803911"/>
    <lineage>
        <taxon>Bacteria</taxon>
        <taxon>Bacillati</taxon>
        <taxon>Actinomycetota</taxon>
        <taxon>Actinomycetes</taxon>
        <taxon>Nakamurellales</taxon>
        <taxon>Nakamurellaceae</taxon>
        <taxon>Nakamurella</taxon>
    </lineage>
</organism>
<dbReference type="InterPro" id="IPR038765">
    <property type="entry name" value="Papain-like_cys_pep_sf"/>
</dbReference>
<dbReference type="InterPro" id="IPR002931">
    <property type="entry name" value="Transglutaminase-like"/>
</dbReference>
<sequence>MTGPTAGDLRADLRAAAPTAVPPADIWRLLVVHRTVLTYPDTVTTSYNEVRMQPADEPGQAVLSARLELDPFEGVLGFHDYFGTRVAAFDVHRPHRQLVVTATSTVETFPPTPAAPSWSWAELERSGVDDRFEEFLTPTPLTQLDDELTGIAAELRAAAADPRAAGLAVCDFVNRTLTYEAGVTGVSTSALEAWTARRGVCQDLSHLAIGLLRSMGVPTRYVSGYLHPDRTADIGRAVTGESHAWVEWFDGTWFRFDPTNGHEPAQAHVVVGRGRDYGDVPPVKGVYAGPDAIGNQVTVRVTRLR</sequence>
<dbReference type="EMBL" id="JAERWK010000020">
    <property type="protein sequence ID" value="MBM9468677.1"/>
    <property type="molecule type" value="Genomic_DNA"/>
</dbReference>
<evidence type="ECO:0000259" key="1">
    <source>
        <dbReference type="SMART" id="SM00460"/>
    </source>
</evidence>
<dbReference type="AlphaFoldDB" id="A0A938YDH3"/>
<name>A0A938YDH3_9ACTN</name>
<accession>A0A938YDH3</accession>
<dbReference type="Pfam" id="PF08379">
    <property type="entry name" value="Bact_transglu_N"/>
    <property type="match status" value="1"/>
</dbReference>
<proteinExistence type="predicted"/>
<reference evidence="2" key="1">
    <citation type="submission" date="2021-01" db="EMBL/GenBank/DDBJ databases">
        <title>YIM 132084 draft genome.</title>
        <authorList>
            <person name="An D."/>
        </authorList>
    </citation>
    <scope>NUCLEOTIDE SEQUENCE</scope>
    <source>
        <strain evidence="2">YIM 132084</strain>
    </source>
</reference>
<feature type="domain" description="Transglutaminase-like" evidence="1">
    <location>
        <begin position="193"/>
        <end position="260"/>
    </location>
</feature>
<gene>
    <name evidence="2" type="ORF">JL106_15450</name>
</gene>
<dbReference type="SUPFAM" id="SSF54001">
    <property type="entry name" value="Cysteine proteinases"/>
    <property type="match status" value="1"/>
</dbReference>
<protein>
    <submittedName>
        <fullName evidence="2">Transglutaminase family protein</fullName>
    </submittedName>
</protein>
<dbReference type="RefSeq" id="WP_205261624.1">
    <property type="nucleotide sequence ID" value="NZ_JAERWK010000020.1"/>
</dbReference>
<evidence type="ECO:0000313" key="2">
    <source>
        <dbReference type="EMBL" id="MBM9468677.1"/>
    </source>
</evidence>
<dbReference type="PANTHER" id="PTHR33490">
    <property type="entry name" value="BLR5614 PROTEIN-RELATED"/>
    <property type="match status" value="1"/>
</dbReference>
<evidence type="ECO:0000313" key="3">
    <source>
        <dbReference type="Proteomes" id="UP000663792"/>
    </source>
</evidence>
<comment type="caution">
    <text evidence="2">The sequence shown here is derived from an EMBL/GenBank/DDBJ whole genome shotgun (WGS) entry which is preliminary data.</text>
</comment>